<evidence type="ECO:0000313" key="1">
    <source>
        <dbReference type="EMBL" id="KIJ94251.1"/>
    </source>
</evidence>
<gene>
    <name evidence="1" type="ORF">K443DRAFT_683914</name>
</gene>
<name>A0A0C9X991_9AGAR</name>
<dbReference type="HOGENOM" id="CLU_2758152_0_0_1"/>
<keyword evidence="2" id="KW-1185">Reference proteome</keyword>
<reference evidence="1 2" key="1">
    <citation type="submission" date="2014-04" db="EMBL/GenBank/DDBJ databases">
        <authorList>
            <consortium name="DOE Joint Genome Institute"/>
            <person name="Kuo A."/>
            <person name="Kohler A."/>
            <person name="Nagy L.G."/>
            <person name="Floudas D."/>
            <person name="Copeland A."/>
            <person name="Barry K.W."/>
            <person name="Cichocki N."/>
            <person name="Veneault-Fourrey C."/>
            <person name="LaButti K."/>
            <person name="Lindquist E.A."/>
            <person name="Lipzen A."/>
            <person name="Lundell T."/>
            <person name="Morin E."/>
            <person name="Murat C."/>
            <person name="Sun H."/>
            <person name="Tunlid A."/>
            <person name="Henrissat B."/>
            <person name="Grigoriev I.V."/>
            <person name="Hibbett D.S."/>
            <person name="Martin F."/>
            <person name="Nordberg H.P."/>
            <person name="Cantor M.N."/>
            <person name="Hua S.X."/>
        </authorList>
    </citation>
    <scope>NUCLEOTIDE SEQUENCE [LARGE SCALE GENOMIC DNA]</scope>
    <source>
        <strain evidence="1 2">LaAM-08-1</strain>
    </source>
</reference>
<proteinExistence type="predicted"/>
<dbReference type="Proteomes" id="UP000054477">
    <property type="component" value="Unassembled WGS sequence"/>
</dbReference>
<reference evidence="2" key="2">
    <citation type="submission" date="2015-01" db="EMBL/GenBank/DDBJ databases">
        <title>Evolutionary Origins and Diversification of the Mycorrhizal Mutualists.</title>
        <authorList>
            <consortium name="DOE Joint Genome Institute"/>
            <consortium name="Mycorrhizal Genomics Consortium"/>
            <person name="Kohler A."/>
            <person name="Kuo A."/>
            <person name="Nagy L.G."/>
            <person name="Floudas D."/>
            <person name="Copeland A."/>
            <person name="Barry K.W."/>
            <person name="Cichocki N."/>
            <person name="Veneault-Fourrey C."/>
            <person name="LaButti K."/>
            <person name="Lindquist E.A."/>
            <person name="Lipzen A."/>
            <person name="Lundell T."/>
            <person name="Morin E."/>
            <person name="Murat C."/>
            <person name="Riley R."/>
            <person name="Ohm R."/>
            <person name="Sun H."/>
            <person name="Tunlid A."/>
            <person name="Henrissat B."/>
            <person name="Grigoriev I.V."/>
            <person name="Hibbett D.S."/>
            <person name="Martin F."/>
        </authorList>
    </citation>
    <scope>NUCLEOTIDE SEQUENCE [LARGE SCALE GENOMIC DNA]</scope>
    <source>
        <strain evidence="2">LaAM-08-1</strain>
    </source>
</reference>
<dbReference type="EMBL" id="KN838802">
    <property type="protein sequence ID" value="KIJ94251.1"/>
    <property type="molecule type" value="Genomic_DNA"/>
</dbReference>
<sequence length="70" mass="7853">MSISGGSVFGGHVVMYLAPKTCIKNVRSSEMVGTFLTQEQKVLRPSRSRRGLRWSRLHPGNFYAEVLTAR</sequence>
<protein>
    <submittedName>
        <fullName evidence="1">Uncharacterized protein</fullName>
    </submittedName>
</protein>
<accession>A0A0C9X991</accession>
<dbReference type="AlphaFoldDB" id="A0A0C9X991"/>
<organism evidence="1 2">
    <name type="scientific">Laccaria amethystina LaAM-08-1</name>
    <dbReference type="NCBI Taxonomy" id="1095629"/>
    <lineage>
        <taxon>Eukaryota</taxon>
        <taxon>Fungi</taxon>
        <taxon>Dikarya</taxon>
        <taxon>Basidiomycota</taxon>
        <taxon>Agaricomycotina</taxon>
        <taxon>Agaricomycetes</taxon>
        <taxon>Agaricomycetidae</taxon>
        <taxon>Agaricales</taxon>
        <taxon>Agaricineae</taxon>
        <taxon>Hydnangiaceae</taxon>
        <taxon>Laccaria</taxon>
    </lineage>
</organism>
<evidence type="ECO:0000313" key="2">
    <source>
        <dbReference type="Proteomes" id="UP000054477"/>
    </source>
</evidence>